<keyword evidence="2" id="KW-0472">Membrane</keyword>
<evidence type="ECO:0000313" key="3">
    <source>
        <dbReference type="EMBL" id="RNG38000.1"/>
    </source>
</evidence>
<reference evidence="3 4" key="1">
    <citation type="submission" date="2018-11" db="EMBL/GenBank/DDBJ databases">
        <title>The Potential of Streptomyces as Biocontrol Agents against the Tomato grey mould, Botrytis cinerea (Gray mold) Frontiers in Microbiology.</title>
        <authorList>
            <person name="Li D."/>
        </authorList>
    </citation>
    <scope>NUCLEOTIDE SEQUENCE [LARGE SCALE GENOMIC DNA]</scope>
    <source>
        <strain evidence="3 4">NEAU-LD23</strain>
    </source>
</reference>
<evidence type="ECO:0000313" key="4">
    <source>
        <dbReference type="Proteomes" id="UP000275401"/>
    </source>
</evidence>
<gene>
    <name evidence="3" type="ORF">EEJ42_02125</name>
</gene>
<feature type="region of interest" description="Disordered" evidence="1">
    <location>
        <begin position="283"/>
        <end position="302"/>
    </location>
</feature>
<comment type="caution">
    <text evidence="3">The sequence shown here is derived from an EMBL/GenBank/DDBJ whole genome shotgun (WGS) entry which is preliminary data.</text>
</comment>
<dbReference type="AlphaFoldDB" id="A0A3M8XA18"/>
<dbReference type="EMBL" id="RIBZ01000031">
    <property type="protein sequence ID" value="RNG38000.1"/>
    <property type="molecule type" value="Genomic_DNA"/>
</dbReference>
<keyword evidence="4" id="KW-1185">Reference proteome</keyword>
<evidence type="ECO:0000256" key="1">
    <source>
        <dbReference type="SAM" id="MobiDB-lite"/>
    </source>
</evidence>
<feature type="transmembrane region" description="Helical" evidence="2">
    <location>
        <begin position="9"/>
        <end position="25"/>
    </location>
</feature>
<evidence type="ECO:0000256" key="2">
    <source>
        <dbReference type="SAM" id="Phobius"/>
    </source>
</evidence>
<dbReference type="Proteomes" id="UP000275401">
    <property type="component" value="Unassembled WGS sequence"/>
</dbReference>
<organism evidence="3 4">
    <name type="scientific">Streptomyces botrytidirepellens</name>
    <dbReference type="NCBI Taxonomy" id="2486417"/>
    <lineage>
        <taxon>Bacteria</taxon>
        <taxon>Bacillati</taxon>
        <taxon>Actinomycetota</taxon>
        <taxon>Actinomycetes</taxon>
        <taxon>Kitasatosporales</taxon>
        <taxon>Streptomycetaceae</taxon>
        <taxon>Streptomyces</taxon>
    </lineage>
</organism>
<name>A0A3M8XA18_9ACTN</name>
<feature type="transmembrane region" description="Helical" evidence="2">
    <location>
        <begin position="37"/>
        <end position="60"/>
    </location>
</feature>
<sequence length="302" mass="33965">MLRWICQRYWSHFVVGWIVMTAVITRRGSGTHLGLDALPLAVIASWAWALHSASALRALITEGVRAQHHTWNLLLRSRPPHDPNLRYSAFVQRMRSTERHLHAVARKNRLHRLTIAFVDGWDRGGNANAAASLREGHRAHMWLGSNWFGPDDTVHLPVILEHELGHILRRDNQRSTVLQATGVLLTVLAAAWLPLLLAVLAAVALRLLYIGWSWWGELACDARAVRICGRDAIIALWRHHTALLSDHSRRVRLWNGLRSASTHPPCGMRMWWARRTDAPSSSGLHPLMTLSGADGQAPTRAT</sequence>
<protein>
    <submittedName>
        <fullName evidence="3">Uncharacterized protein</fullName>
    </submittedName>
</protein>
<keyword evidence="2" id="KW-0812">Transmembrane</keyword>
<keyword evidence="2" id="KW-1133">Transmembrane helix</keyword>
<feature type="transmembrane region" description="Helical" evidence="2">
    <location>
        <begin position="177"/>
        <end position="205"/>
    </location>
</feature>
<proteinExistence type="predicted"/>
<accession>A0A3M8XA18</accession>